<dbReference type="InterPro" id="IPR036259">
    <property type="entry name" value="MFS_trans_sf"/>
</dbReference>
<feature type="transmembrane region" description="Helical" evidence="6">
    <location>
        <begin position="100"/>
        <end position="122"/>
    </location>
</feature>
<comment type="caution">
    <text evidence="8">The sequence shown here is derived from an EMBL/GenBank/DDBJ whole genome shotgun (WGS) entry which is preliminary data.</text>
</comment>
<feature type="transmembrane region" description="Helical" evidence="6">
    <location>
        <begin position="166"/>
        <end position="190"/>
    </location>
</feature>
<proteinExistence type="predicted"/>
<feature type="transmembrane region" description="Helical" evidence="6">
    <location>
        <begin position="344"/>
        <end position="363"/>
    </location>
</feature>
<feature type="transmembrane region" description="Helical" evidence="6">
    <location>
        <begin position="143"/>
        <end position="160"/>
    </location>
</feature>
<keyword evidence="9" id="KW-1185">Reference proteome</keyword>
<evidence type="ECO:0000256" key="2">
    <source>
        <dbReference type="ARBA" id="ARBA00022448"/>
    </source>
</evidence>
<keyword evidence="5 6" id="KW-0472">Membrane</keyword>
<evidence type="ECO:0000259" key="7">
    <source>
        <dbReference type="PROSITE" id="PS50850"/>
    </source>
</evidence>
<feature type="transmembrane region" description="Helical" evidence="6">
    <location>
        <begin position="282"/>
        <end position="303"/>
    </location>
</feature>
<reference evidence="8 9" key="1">
    <citation type="submission" date="2016-08" db="EMBL/GenBank/DDBJ databases">
        <title>Genome sequencing of Paenibacillus sp. TI45-13ar, isolated from Korean traditional nuruk.</title>
        <authorList>
            <person name="Kim S.-J."/>
        </authorList>
    </citation>
    <scope>NUCLEOTIDE SEQUENCE [LARGE SCALE GENOMIC DNA]</scope>
    <source>
        <strain evidence="8 9">TI45-13ar</strain>
    </source>
</reference>
<protein>
    <recommendedName>
        <fullName evidence="7">Major facilitator superfamily (MFS) profile domain-containing protein</fullName>
    </recommendedName>
</protein>
<sequence length="409" mass="45624">MYRNHLRIATAEGIPATIFATLLGGPFLTGFLLYLGATAGEIGFVIALTTLVNVGQVIVAFLIQRLHKRKWVLILSVFLHRVLWGATGLVPFIFAKELWVPAFIMLYISAFVANAVIGVVWASLIGDIVPGRLRGRYFGIRNTILNALGSITLFVGGFLLDKYPGGQGFLILYIIVWICVVMNVVIFLFYPDAPFERSAETKFVPMLRKPLYDGLFMKATWFLACWLLLQTLVVPLYSYVMLEVLHVSYSITSTMTVVQTIFMMISFYFWGNMNARFSNKTLLYWTLPFIAASCIAWSLNAIIPTVLALLIIHMLLGVGVGGFNQLSFNFIIGDTPKNDRPMFIAVYSAITGLTSFIGPLVGGKIFEWIEPLPRWVQVFGFQTAVGILLLLLALTVGRKVLKNPNPHSF</sequence>
<keyword evidence="4 6" id="KW-1133">Transmembrane helix</keyword>
<feature type="transmembrane region" description="Helical" evidence="6">
    <location>
        <begin position="249"/>
        <end position="270"/>
    </location>
</feature>
<evidence type="ECO:0000313" key="9">
    <source>
        <dbReference type="Proteomes" id="UP000094578"/>
    </source>
</evidence>
<dbReference type="SUPFAM" id="SSF103473">
    <property type="entry name" value="MFS general substrate transporter"/>
    <property type="match status" value="1"/>
</dbReference>
<dbReference type="GO" id="GO:0022857">
    <property type="term" value="F:transmembrane transporter activity"/>
    <property type="evidence" value="ECO:0007669"/>
    <property type="project" value="InterPro"/>
</dbReference>
<comment type="subcellular location">
    <subcellularLocation>
        <location evidence="1">Cell membrane</location>
        <topology evidence="1">Multi-pass membrane protein</topology>
    </subcellularLocation>
</comment>
<dbReference type="InterPro" id="IPR011701">
    <property type="entry name" value="MFS"/>
</dbReference>
<keyword evidence="2" id="KW-0813">Transport</keyword>
<dbReference type="PANTHER" id="PTHR23526:SF2">
    <property type="entry name" value="MAJOR FACILITATOR SUPERFAMILY (MFS) PROFILE DOMAIN-CONTAINING PROTEIN"/>
    <property type="match status" value="1"/>
</dbReference>
<accession>A0A1E3KYH2</accession>
<dbReference type="PATRIC" id="fig|1886670.3.peg.4241"/>
<dbReference type="STRING" id="1886670.PTI45_04211"/>
<dbReference type="PROSITE" id="PS50850">
    <property type="entry name" value="MFS"/>
    <property type="match status" value="1"/>
</dbReference>
<feature type="transmembrane region" description="Helical" evidence="6">
    <location>
        <begin position="12"/>
        <end position="36"/>
    </location>
</feature>
<gene>
    <name evidence="8" type="ORF">PTI45_04211</name>
</gene>
<dbReference type="InterPro" id="IPR020846">
    <property type="entry name" value="MFS_dom"/>
</dbReference>
<evidence type="ECO:0000256" key="3">
    <source>
        <dbReference type="ARBA" id="ARBA00022692"/>
    </source>
</evidence>
<dbReference type="EMBL" id="MDER01000086">
    <property type="protein sequence ID" value="ODP26371.1"/>
    <property type="molecule type" value="Genomic_DNA"/>
</dbReference>
<dbReference type="Proteomes" id="UP000094578">
    <property type="component" value="Unassembled WGS sequence"/>
</dbReference>
<dbReference type="InterPro" id="IPR052528">
    <property type="entry name" value="Sugar_transport-like"/>
</dbReference>
<dbReference type="PANTHER" id="PTHR23526">
    <property type="entry name" value="INTEGRAL MEMBRANE TRANSPORT PROTEIN-RELATED"/>
    <property type="match status" value="1"/>
</dbReference>
<feature type="transmembrane region" description="Helical" evidence="6">
    <location>
        <begin position="42"/>
        <end position="64"/>
    </location>
</feature>
<feature type="transmembrane region" description="Helical" evidence="6">
    <location>
        <begin position="375"/>
        <end position="396"/>
    </location>
</feature>
<evidence type="ECO:0000256" key="6">
    <source>
        <dbReference type="SAM" id="Phobius"/>
    </source>
</evidence>
<name>A0A1E3KYH2_9BACL</name>
<evidence type="ECO:0000313" key="8">
    <source>
        <dbReference type="EMBL" id="ODP26371.1"/>
    </source>
</evidence>
<feature type="transmembrane region" description="Helical" evidence="6">
    <location>
        <begin position="309"/>
        <end position="332"/>
    </location>
</feature>
<dbReference type="AlphaFoldDB" id="A0A1E3KYH2"/>
<evidence type="ECO:0000256" key="5">
    <source>
        <dbReference type="ARBA" id="ARBA00023136"/>
    </source>
</evidence>
<feature type="transmembrane region" description="Helical" evidence="6">
    <location>
        <begin position="71"/>
        <end position="94"/>
    </location>
</feature>
<evidence type="ECO:0000256" key="4">
    <source>
        <dbReference type="ARBA" id="ARBA00022989"/>
    </source>
</evidence>
<feature type="transmembrane region" description="Helical" evidence="6">
    <location>
        <begin position="211"/>
        <end position="229"/>
    </location>
</feature>
<evidence type="ECO:0000256" key="1">
    <source>
        <dbReference type="ARBA" id="ARBA00004651"/>
    </source>
</evidence>
<keyword evidence="3 6" id="KW-0812">Transmembrane</keyword>
<dbReference type="GO" id="GO:0005886">
    <property type="term" value="C:plasma membrane"/>
    <property type="evidence" value="ECO:0007669"/>
    <property type="project" value="UniProtKB-SubCell"/>
</dbReference>
<dbReference type="Pfam" id="PF07690">
    <property type="entry name" value="MFS_1"/>
    <property type="match status" value="2"/>
</dbReference>
<feature type="domain" description="Major facilitator superfamily (MFS) profile" evidence="7">
    <location>
        <begin position="216"/>
        <end position="409"/>
    </location>
</feature>
<organism evidence="8 9">
    <name type="scientific">Paenibacillus nuruki</name>
    <dbReference type="NCBI Taxonomy" id="1886670"/>
    <lineage>
        <taxon>Bacteria</taxon>
        <taxon>Bacillati</taxon>
        <taxon>Bacillota</taxon>
        <taxon>Bacilli</taxon>
        <taxon>Bacillales</taxon>
        <taxon>Paenibacillaceae</taxon>
        <taxon>Paenibacillus</taxon>
    </lineage>
</organism>
<dbReference type="Gene3D" id="1.20.1250.20">
    <property type="entry name" value="MFS general substrate transporter like domains"/>
    <property type="match status" value="1"/>
</dbReference>